<keyword evidence="4" id="KW-1185">Reference proteome</keyword>
<dbReference type="InterPro" id="IPR048647">
    <property type="entry name" value="RlmA_N"/>
</dbReference>
<organism evidence="3 4">
    <name type="scientific">Sporolactobacillus kofuensis</name>
    <dbReference type="NCBI Taxonomy" id="269672"/>
    <lineage>
        <taxon>Bacteria</taxon>
        <taxon>Bacillati</taxon>
        <taxon>Bacillota</taxon>
        <taxon>Bacilli</taxon>
        <taxon>Bacillales</taxon>
        <taxon>Sporolactobacillaceae</taxon>
        <taxon>Sporolactobacillus</taxon>
    </lineage>
</organism>
<dbReference type="Pfam" id="PF13649">
    <property type="entry name" value="Methyltransf_25"/>
    <property type="match status" value="1"/>
</dbReference>
<dbReference type="InterPro" id="IPR029063">
    <property type="entry name" value="SAM-dependent_MTases_sf"/>
</dbReference>
<dbReference type="EMBL" id="JBHSTQ010000009">
    <property type="protein sequence ID" value="MFC6387010.1"/>
    <property type="molecule type" value="Genomic_DNA"/>
</dbReference>
<dbReference type="Gene3D" id="3.40.50.150">
    <property type="entry name" value="Vaccinia Virus protein VP39"/>
    <property type="match status" value="1"/>
</dbReference>
<gene>
    <name evidence="3" type="ORF">ACFP7A_10380</name>
</gene>
<dbReference type="GO" id="GO:0008168">
    <property type="term" value="F:methyltransferase activity"/>
    <property type="evidence" value="ECO:0007669"/>
    <property type="project" value="UniProtKB-KW"/>
</dbReference>
<feature type="domain" description="Methyltransferase" evidence="1">
    <location>
        <begin position="106"/>
        <end position="193"/>
    </location>
</feature>
<reference evidence="4" key="1">
    <citation type="journal article" date="2019" name="Int. J. Syst. Evol. Microbiol.">
        <title>The Global Catalogue of Microorganisms (GCM) 10K type strain sequencing project: providing services to taxonomists for standard genome sequencing and annotation.</title>
        <authorList>
            <consortium name="The Broad Institute Genomics Platform"/>
            <consortium name="The Broad Institute Genome Sequencing Center for Infectious Disease"/>
            <person name="Wu L."/>
            <person name="Ma J."/>
        </authorList>
    </citation>
    <scope>NUCLEOTIDE SEQUENCE [LARGE SCALE GENOMIC DNA]</scope>
    <source>
        <strain evidence="4">CCUG 42001</strain>
    </source>
</reference>
<feature type="domain" description="23S rRNA (guanine(745)-N(1))-methyltransferase N-terminal" evidence="2">
    <location>
        <begin position="20"/>
        <end position="53"/>
    </location>
</feature>
<dbReference type="CDD" id="cd02440">
    <property type="entry name" value="AdoMet_MTases"/>
    <property type="match status" value="1"/>
</dbReference>
<name>A0ABW1WIR1_9BACL</name>
<evidence type="ECO:0000259" key="2">
    <source>
        <dbReference type="Pfam" id="PF21302"/>
    </source>
</evidence>
<evidence type="ECO:0000313" key="3">
    <source>
        <dbReference type="EMBL" id="MFC6387010.1"/>
    </source>
</evidence>
<protein>
    <submittedName>
        <fullName evidence="3">RNA methyltransferase</fullName>
    </submittedName>
</protein>
<accession>A0ABW1WIR1</accession>
<dbReference type="GO" id="GO:0032259">
    <property type="term" value="P:methylation"/>
    <property type="evidence" value="ECO:0007669"/>
    <property type="project" value="UniProtKB-KW"/>
</dbReference>
<sequence>MMNRKMKSAQLLNRNIDLLKCPICAESFQVVEMKSLICKQGHTFDLAKQGYVNFATRPIHTHYGKSLFEARQKIIVTHKFFDPLVHHLTTSIGTLSEPSDHHRSLLDLGCGEGSLLAAICNNLYKNDSLSVVGCGIDLAKEGIQLASKHYPDQMWFVGDLAQPVFENHQFDFILNILSPSNYQVVNQLLKPGGHIIKVIPGSHYLQELRSFFYGEEKNVYSNTDIKALFMKHYPKTRSKRITYDIKLNQEGVNEILQMTPLAWTATRDQCEQWLEKSSAKITADFEILIGEMNGHDSSKLLIN</sequence>
<keyword evidence="3" id="KW-0489">Methyltransferase</keyword>
<comment type="caution">
    <text evidence="3">The sequence shown here is derived from an EMBL/GenBank/DDBJ whole genome shotgun (WGS) entry which is preliminary data.</text>
</comment>
<evidence type="ECO:0000313" key="4">
    <source>
        <dbReference type="Proteomes" id="UP001596267"/>
    </source>
</evidence>
<dbReference type="InterPro" id="IPR041698">
    <property type="entry name" value="Methyltransf_25"/>
</dbReference>
<dbReference type="Pfam" id="PF21302">
    <property type="entry name" value="Zn_ribbon_RlmA"/>
    <property type="match status" value="1"/>
</dbReference>
<dbReference type="Proteomes" id="UP001596267">
    <property type="component" value="Unassembled WGS sequence"/>
</dbReference>
<proteinExistence type="predicted"/>
<keyword evidence="3" id="KW-0808">Transferase</keyword>
<dbReference type="InterPro" id="IPR016718">
    <property type="entry name" value="rRNA_m1G-MeTrfase_A_prd"/>
</dbReference>
<dbReference type="SUPFAM" id="SSF53335">
    <property type="entry name" value="S-adenosyl-L-methionine-dependent methyltransferases"/>
    <property type="match status" value="1"/>
</dbReference>
<dbReference type="RefSeq" id="WP_253076585.1">
    <property type="nucleotide sequence ID" value="NZ_JAMXWN010000009.1"/>
</dbReference>
<evidence type="ECO:0000259" key="1">
    <source>
        <dbReference type="Pfam" id="PF13649"/>
    </source>
</evidence>
<dbReference type="PIRSF" id="PIRSF018249">
    <property type="entry name" value="MyrA_prd"/>
    <property type="match status" value="1"/>
</dbReference>